<evidence type="ECO:0000256" key="5">
    <source>
        <dbReference type="ARBA" id="ARBA00022729"/>
    </source>
</evidence>
<evidence type="ECO:0000313" key="8">
    <source>
        <dbReference type="EMBL" id="MEJ8473761.1"/>
    </source>
</evidence>
<dbReference type="Gene3D" id="3.40.50.1980">
    <property type="entry name" value="Nitrogenase molybdenum iron protein domain"/>
    <property type="match status" value="2"/>
</dbReference>
<dbReference type="InterPro" id="IPR002491">
    <property type="entry name" value="ABC_transptr_periplasmic_BD"/>
</dbReference>
<dbReference type="PANTHER" id="PTHR30532:SF1">
    <property type="entry name" value="IRON(3+)-HYDROXAMATE-BINDING PROTEIN FHUD"/>
    <property type="match status" value="1"/>
</dbReference>
<feature type="domain" description="Fe/B12 periplasmic-binding" evidence="7">
    <location>
        <begin position="40"/>
        <end position="319"/>
    </location>
</feature>
<dbReference type="SUPFAM" id="SSF53807">
    <property type="entry name" value="Helical backbone' metal receptor"/>
    <property type="match status" value="1"/>
</dbReference>
<accession>A0ABU8TJ55</accession>
<keyword evidence="4" id="KW-0406">Ion transport</keyword>
<evidence type="ECO:0000256" key="1">
    <source>
        <dbReference type="ARBA" id="ARBA00004196"/>
    </source>
</evidence>
<feature type="signal peptide" evidence="6">
    <location>
        <begin position="1"/>
        <end position="19"/>
    </location>
</feature>
<dbReference type="RefSeq" id="WP_340273422.1">
    <property type="nucleotide sequence ID" value="NZ_JBAKIA010000004.1"/>
</dbReference>
<reference evidence="8 9" key="1">
    <citation type="submission" date="2024-02" db="EMBL/GenBank/DDBJ databases">
        <title>Roseibium algae sp. nov., isolated from marine alga (Grateloupia sp.), showing potential in myo-inositol conversion.</title>
        <authorList>
            <person name="Wang Y."/>
        </authorList>
    </citation>
    <scope>NUCLEOTIDE SEQUENCE [LARGE SCALE GENOMIC DNA]</scope>
    <source>
        <strain evidence="8 9">H3510</strain>
    </source>
</reference>
<evidence type="ECO:0000259" key="7">
    <source>
        <dbReference type="PROSITE" id="PS50983"/>
    </source>
</evidence>
<evidence type="ECO:0000256" key="6">
    <source>
        <dbReference type="SAM" id="SignalP"/>
    </source>
</evidence>
<protein>
    <submittedName>
        <fullName evidence="8">ABC transporter substrate-binding protein</fullName>
    </submittedName>
</protein>
<dbReference type="EMBL" id="JBAKIA010000004">
    <property type="protein sequence ID" value="MEJ8473761.1"/>
    <property type="molecule type" value="Genomic_DNA"/>
</dbReference>
<keyword evidence="5 6" id="KW-0732">Signal</keyword>
<keyword evidence="3" id="KW-0813">Transport</keyword>
<keyword evidence="4" id="KW-0410">Iron transport</keyword>
<keyword evidence="4" id="KW-0408">Iron</keyword>
<dbReference type="InterPro" id="IPR051313">
    <property type="entry name" value="Bact_iron-sidero_bind"/>
</dbReference>
<organism evidence="8 9">
    <name type="scientific">Roseibium algae</name>
    <dbReference type="NCBI Taxonomy" id="3123038"/>
    <lineage>
        <taxon>Bacteria</taxon>
        <taxon>Pseudomonadati</taxon>
        <taxon>Pseudomonadota</taxon>
        <taxon>Alphaproteobacteria</taxon>
        <taxon>Hyphomicrobiales</taxon>
        <taxon>Stappiaceae</taxon>
        <taxon>Roseibium</taxon>
    </lineage>
</organism>
<name>A0ABU8TJ55_9HYPH</name>
<dbReference type="PROSITE" id="PS50983">
    <property type="entry name" value="FE_B12_PBP"/>
    <property type="match status" value="1"/>
</dbReference>
<evidence type="ECO:0000256" key="4">
    <source>
        <dbReference type="ARBA" id="ARBA00022496"/>
    </source>
</evidence>
<comment type="subcellular location">
    <subcellularLocation>
        <location evidence="1">Cell envelope</location>
    </subcellularLocation>
</comment>
<dbReference type="Pfam" id="PF01497">
    <property type="entry name" value="Peripla_BP_2"/>
    <property type="match status" value="1"/>
</dbReference>
<evidence type="ECO:0000256" key="3">
    <source>
        <dbReference type="ARBA" id="ARBA00022448"/>
    </source>
</evidence>
<feature type="chain" id="PRO_5045767691" evidence="6">
    <location>
        <begin position="20"/>
        <end position="319"/>
    </location>
</feature>
<comment type="similarity">
    <text evidence="2">Belongs to the bacterial solute-binding protein 8 family.</text>
</comment>
<keyword evidence="9" id="KW-1185">Reference proteome</keyword>
<dbReference type="Proteomes" id="UP001385499">
    <property type="component" value="Unassembled WGS sequence"/>
</dbReference>
<dbReference type="PANTHER" id="PTHR30532">
    <property type="entry name" value="IRON III DICITRATE-BINDING PERIPLASMIC PROTEIN"/>
    <property type="match status" value="1"/>
</dbReference>
<evidence type="ECO:0000313" key="9">
    <source>
        <dbReference type="Proteomes" id="UP001385499"/>
    </source>
</evidence>
<gene>
    <name evidence="8" type="ORF">V6575_06660</name>
</gene>
<comment type="caution">
    <text evidence="8">The sequence shown here is derived from an EMBL/GenBank/DDBJ whole genome shotgun (WGS) entry which is preliminary data.</text>
</comment>
<proteinExistence type="inferred from homology"/>
<sequence length="319" mass="34935">MMRLPFLIPALLVATTALAADQNVIDDTGRKVTIPEQPERVVVLHEPALGIALSDLGLVPVGSYGRDDNGKTLLAVDFLDVVLQSRSPDPKPKGIGALGNLDLEKLRALEPDLIIGTEYDKDKADLFSAIAPVYLQNSSTGLVRGFGSEEALAGVLNLETEFEERKAQYHERLEDVRSSLPYNPEGKTYLAIFLTDQINAVGQLSGAIQAIEDLGYKRLKLDKVEAISGFGATLLVPISSEIFGRLNPDLLILMSTYTSSERGEATIRATLDRIVPGWEHFLKPARENRVLYLDSAEVTTPTIASAERTLDAFESRFKR</sequence>
<evidence type="ECO:0000256" key="2">
    <source>
        <dbReference type="ARBA" id="ARBA00008814"/>
    </source>
</evidence>